<name>A0A2H0R4S0_9BACT</name>
<feature type="transmembrane region" description="Helical" evidence="1">
    <location>
        <begin position="200"/>
        <end position="231"/>
    </location>
</feature>
<feature type="transmembrane region" description="Helical" evidence="1">
    <location>
        <begin position="45"/>
        <end position="66"/>
    </location>
</feature>
<organism evidence="2 3">
    <name type="scientific">Candidatus Yanofskybacteria bacterium CG10_big_fil_rev_8_21_14_0_10_46_23</name>
    <dbReference type="NCBI Taxonomy" id="1975098"/>
    <lineage>
        <taxon>Bacteria</taxon>
        <taxon>Candidatus Yanofskyibacteriota</taxon>
    </lineage>
</organism>
<accession>A0A2H0R4S0</accession>
<sequence length="251" mass="28626">MPSDLNYQNKRVIIIIATLISSWFFWVATKIWIHNPFRFEEAEIWLTPALFFVLLNVFVASGFILLGRDRERFIIVGLVGLTFLGVFGFEPIYLGGLGALILFQYLAIRTFKREATDHIKFNLRLILRRGLPWLITSILVMISLAYYLTPNVQGLAGDRQLPDLANRIVIAFTNGGVNGTIVEKFVGDFLDPYFRFFPPLAAFALFLVLQGASLIFIWVIIGLAHPVFWLAKKSGIIAVRKVQREVEEIYL</sequence>
<protein>
    <submittedName>
        <fullName evidence="2">Uncharacterized protein</fullName>
    </submittedName>
</protein>
<feature type="transmembrane region" description="Helical" evidence="1">
    <location>
        <begin position="12"/>
        <end position="33"/>
    </location>
</feature>
<reference evidence="2 3" key="1">
    <citation type="submission" date="2017-09" db="EMBL/GenBank/DDBJ databases">
        <title>Depth-based differentiation of microbial function through sediment-hosted aquifers and enrichment of novel symbionts in the deep terrestrial subsurface.</title>
        <authorList>
            <person name="Probst A.J."/>
            <person name="Ladd B."/>
            <person name="Jarett J.K."/>
            <person name="Geller-Mcgrath D.E."/>
            <person name="Sieber C.M."/>
            <person name="Emerson J.B."/>
            <person name="Anantharaman K."/>
            <person name="Thomas B.C."/>
            <person name="Malmstrom R."/>
            <person name="Stieglmeier M."/>
            <person name="Klingl A."/>
            <person name="Woyke T."/>
            <person name="Ryan C.M."/>
            <person name="Banfield J.F."/>
        </authorList>
    </citation>
    <scope>NUCLEOTIDE SEQUENCE [LARGE SCALE GENOMIC DNA]</scope>
    <source>
        <strain evidence="2">CG10_big_fil_rev_8_21_14_0_10_46_23</strain>
    </source>
</reference>
<keyword evidence="1" id="KW-0472">Membrane</keyword>
<gene>
    <name evidence="2" type="ORF">COV31_01450</name>
</gene>
<dbReference type="Proteomes" id="UP000230232">
    <property type="component" value="Unassembled WGS sequence"/>
</dbReference>
<dbReference type="EMBL" id="PCXO01000005">
    <property type="protein sequence ID" value="PIR41519.1"/>
    <property type="molecule type" value="Genomic_DNA"/>
</dbReference>
<proteinExistence type="predicted"/>
<keyword evidence="1" id="KW-0812">Transmembrane</keyword>
<feature type="transmembrane region" description="Helical" evidence="1">
    <location>
        <begin position="73"/>
        <end position="89"/>
    </location>
</feature>
<comment type="caution">
    <text evidence="2">The sequence shown here is derived from an EMBL/GenBank/DDBJ whole genome shotgun (WGS) entry which is preliminary data.</text>
</comment>
<feature type="transmembrane region" description="Helical" evidence="1">
    <location>
        <begin position="131"/>
        <end position="149"/>
    </location>
</feature>
<evidence type="ECO:0000256" key="1">
    <source>
        <dbReference type="SAM" id="Phobius"/>
    </source>
</evidence>
<evidence type="ECO:0000313" key="3">
    <source>
        <dbReference type="Proteomes" id="UP000230232"/>
    </source>
</evidence>
<evidence type="ECO:0000313" key="2">
    <source>
        <dbReference type="EMBL" id="PIR41519.1"/>
    </source>
</evidence>
<keyword evidence="1" id="KW-1133">Transmembrane helix</keyword>
<dbReference type="AlphaFoldDB" id="A0A2H0R4S0"/>